<sequence>MINLATKIKSPFKKLYRHLFYYDLDKISIYSQIDGKILAYLSLALLHHAFVLITYPNGESEIGKITKRISSSKFLLKSSDNKILKIISLKDIYRIDIA</sequence>
<organism evidence="1 2">
    <name type="scientific">Candidatus Lactobacillus pullistercoris</name>
    <dbReference type="NCBI Taxonomy" id="2838636"/>
    <lineage>
        <taxon>Bacteria</taxon>
        <taxon>Bacillati</taxon>
        <taxon>Bacillota</taxon>
        <taxon>Bacilli</taxon>
        <taxon>Lactobacillales</taxon>
        <taxon>Lactobacillaceae</taxon>
        <taxon>Lactobacillus</taxon>
    </lineage>
</organism>
<dbReference type="AlphaFoldDB" id="A0A9E2NTA6"/>
<gene>
    <name evidence="1" type="ORF">H9806_02940</name>
</gene>
<reference evidence="1" key="1">
    <citation type="journal article" date="2021" name="PeerJ">
        <title>Extensive microbial diversity within the chicken gut microbiome revealed by metagenomics and culture.</title>
        <authorList>
            <person name="Gilroy R."/>
            <person name="Ravi A."/>
            <person name="Getino M."/>
            <person name="Pursley I."/>
            <person name="Horton D.L."/>
            <person name="Alikhan N.F."/>
            <person name="Baker D."/>
            <person name="Gharbi K."/>
            <person name="Hall N."/>
            <person name="Watson M."/>
            <person name="Adriaenssens E.M."/>
            <person name="Foster-Nyarko E."/>
            <person name="Jarju S."/>
            <person name="Secka A."/>
            <person name="Antonio M."/>
            <person name="Oren A."/>
            <person name="Chaudhuri R.R."/>
            <person name="La Ragione R."/>
            <person name="Hildebrand F."/>
            <person name="Pallen M.J."/>
        </authorList>
    </citation>
    <scope>NUCLEOTIDE SEQUENCE</scope>
    <source>
        <strain evidence="1">F6-686</strain>
    </source>
</reference>
<name>A0A9E2NTA6_9LACO</name>
<dbReference type="EMBL" id="JAHLFT010000034">
    <property type="protein sequence ID" value="MBU3828096.1"/>
    <property type="molecule type" value="Genomic_DNA"/>
</dbReference>
<protein>
    <submittedName>
        <fullName evidence="1">Uncharacterized protein</fullName>
    </submittedName>
</protein>
<evidence type="ECO:0000313" key="1">
    <source>
        <dbReference type="EMBL" id="MBU3828096.1"/>
    </source>
</evidence>
<evidence type="ECO:0000313" key="2">
    <source>
        <dbReference type="Proteomes" id="UP000823844"/>
    </source>
</evidence>
<proteinExistence type="predicted"/>
<comment type="caution">
    <text evidence="1">The sequence shown here is derived from an EMBL/GenBank/DDBJ whole genome shotgun (WGS) entry which is preliminary data.</text>
</comment>
<reference evidence="1" key="2">
    <citation type="submission" date="2021-04" db="EMBL/GenBank/DDBJ databases">
        <authorList>
            <person name="Gilroy R."/>
        </authorList>
    </citation>
    <scope>NUCLEOTIDE SEQUENCE</scope>
    <source>
        <strain evidence="1">F6-686</strain>
    </source>
</reference>
<dbReference type="Proteomes" id="UP000823844">
    <property type="component" value="Unassembled WGS sequence"/>
</dbReference>
<accession>A0A9E2NTA6</accession>